<evidence type="ECO:0000259" key="6">
    <source>
        <dbReference type="Pfam" id="PF05199"/>
    </source>
</evidence>
<evidence type="ECO:0000256" key="3">
    <source>
        <dbReference type="ARBA" id="ARBA00022630"/>
    </source>
</evidence>
<keyword evidence="5" id="KW-0560">Oxidoreductase</keyword>
<comment type="similarity">
    <text evidence="2">Belongs to the GMC oxidoreductase family.</text>
</comment>
<proteinExistence type="inferred from homology"/>
<dbReference type="Pfam" id="PF05199">
    <property type="entry name" value="GMC_oxred_C"/>
    <property type="match status" value="1"/>
</dbReference>
<evidence type="ECO:0000313" key="8">
    <source>
        <dbReference type="Proteomes" id="UP000194577"/>
    </source>
</evidence>
<dbReference type="InterPro" id="IPR036188">
    <property type="entry name" value="FAD/NAD-bd_sf"/>
</dbReference>
<sequence>MERHFYAIVVGSGPGGSTAVRELTEAGMDVLLLEAGPERSEAEFVRPEEEPGALGMDIIPRAKDMLIRGQVRQACRAFFDGGVSPFMVNDLEDPYTTPLGQSYLWIRSKMLGGRMQTYGRVLQRMGNLDFKAASLDGYGEDWPIEYADLEPYYDRVEELVGVYGDKDGLDQPADGKYIGPGFLSTIEKEFKAKVETRWPERKVISWRVQAPFEDRIPPGIAAARRTGRLVTRTNAVVSRITVNPRSGLASGAEFVDRVTKRRHRVFGDVVVLAASTIESIRLLLNSGTTAFPDGLANSSGLLGHYFMDQTTALCFADVPDRPGSWDEDTAQPADSFHGRAGGILIPRFQNLDGRRTERYLRGFDYQGIGGRSPVPPDVPAVFGGDAMGEMLPRYDNYVGVSRRVKDKWGIPAPRIDCTLSANERMMTEDMMKAIREMVEYAGYRINFIGSTVGLDSSKVWPDFNPLQRQIFKVGIRMSQSLGAAIHECGGARMGSDPKKSVVNNVNQTWDIPNLFVTDASSFVTNGTVGPTLTIMALTSRACKFIAEQHASGGLTRPTELAAVEQPRKSPSKA</sequence>
<dbReference type="EMBL" id="MTPX02000085">
    <property type="protein sequence ID" value="PHP51332.1"/>
    <property type="molecule type" value="Genomic_DNA"/>
</dbReference>
<evidence type="ECO:0000256" key="4">
    <source>
        <dbReference type="ARBA" id="ARBA00022827"/>
    </source>
</evidence>
<keyword evidence="3" id="KW-0285">Flavoprotein</keyword>
<dbReference type="PANTHER" id="PTHR42784">
    <property type="entry name" value="PYRANOSE 2-OXIDASE"/>
    <property type="match status" value="1"/>
</dbReference>
<feature type="domain" description="Glucose-methanol-choline oxidoreductase C-terminal" evidence="6">
    <location>
        <begin position="392"/>
        <end position="537"/>
    </location>
</feature>
<evidence type="ECO:0000256" key="1">
    <source>
        <dbReference type="ARBA" id="ARBA00001974"/>
    </source>
</evidence>
<evidence type="ECO:0000256" key="2">
    <source>
        <dbReference type="ARBA" id="ARBA00010790"/>
    </source>
</evidence>
<dbReference type="SUPFAM" id="SSF54373">
    <property type="entry name" value="FAD-linked reductases, C-terminal domain"/>
    <property type="match status" value="1"/>
</dbReference>
<organism evidence="7 8">
    <name type="scientific">Actinomyces ruminis</name>
    <dbReference type="NCBI Taxonomy" id="1937003"/>
    <lineage>
        <taxon>Bacteria</taxon>
        <taxon>Bacillati</taxon>
        <taxon>Actinomycetota</taxon>
        <taxon>Actinomycetes</taxon>
        <taxon>Actinomycetales</taxon>
        <taxon>Actinomycetaceae</taxon>
        <taxon>Actinomyces</taxon>
    </lineage>
</organism>
<dbReference type="InterPro" id="IPR007867">
    <property type="entry name" value="GMC_OxRtase_C"/>
</dbReference>
<evidence type="ECO:0000313" key="7">
    <source>
        <dbReference type="EMBL" id="PHP51332.1"/>
    </source>
</evidence>
<comment type="cofactor">
    <cofactor evidence="1">
        <name>FAD</name>
        <dbReference type="ChEBI" id="CHEBI:57692"/>
    </cofactor>
</comment>
<name>A0ABX4M8B2_9ACTO</name>
<dbReference type="InterPro" id="IPR051473">
    <property type="entry name" value="P2Ox-like"/>
</dbReference>
<dbReference type="SUPFAM" id="SSF51905">
    <property type="entry name" value="FAD/NAD(P)-binding domain"/>
    <property type="match status" value="1"/>
</dbReference>
<dbReference type="Gene3D" id="3.50.50.60">
    <property type="entry name" value="FAD/NAD(P)-binding domain"/>
    <property type="match status" value="2"/>
</dbReference>
<keyword evidence="4" id="KW-0274">FAD</keyword>
<evidence type="ECO:0000256" key="5">
    <source>
        <dbReference type="ARBA" id="ARBA00023002"/>
    </source>
</evidence>
<accession>A0ABX4M8B2</accession>
<keyword evidence="8" id="KW-1185">Reference proteome</keyword>
<dbReference type="PANTHER" id="PTHR42784:SF1">
    <property type="entry name" value="PYRANOSE 2-OXIDASE"/>
    <property type="match status" value="1"/>
</dbReference>
<protein>
    <submittedName>
        <fullName evidence="7">GMC family oxidoreductase</fullName>
    </submittedName>
</protein>
<dbReference type="Proteomes" id="UP000194577">
    <property type="component" value="Unassembled WGS sequence"/>
</dbReference>
<comment type="caution">
    <text evidence="7">The sequence shown here is derived from an EMBL/GenBank/DDBJ whole genome shotgun (WGS) entry which is preliminary data.</text>
</comment>
<gene>
    <name evidence="7" type="ORF">BW737_015155</name>
</gene>
<reference evidence="7 8" key="1">
    <citation type="submission" date="2017-10" db="EMBL/GenBank/DDBJ databases">
        <title>Draft genome sequence of cellulolytic Actinomyces sp CtC72 isolated from cattle rumen fluid.</title>
        <authorList>
            <person name="Joshi A.J."/>
            <person name="Vasudevan G."/>
            <person name="Lanjekar V.B."/>
            <person name="Hivarkar S."/>
            <person name="Engineer A."/>
            <person name="Pore S.D."/>
            <person name="Dhakephalkar P.K."/>
            <person name="Dagar S."/>
        </authorList>
    </citation>
    <scope>NUCLEOTIDE SEQUENCE [LARGE SCALE GENOMIC DNA]</scope>
    <source>
        <strain evidence="8">CtC72</strain>
    </source>
</reference>